<proteinExistence type="predicted"/>
<organism evidence="1 2">
    <name type="scientific">Candidatus Dechloromonas phosphorivorans</name>
    <dbReference type="NCBI Taxonomy" id="2899244"/>
    <lineage>
        <taxon>Bacteria</taxon>
        <taxon>Pseudomonadati</taxon>
        <taxon>Pseudomonadota</taxon>
        <taxon>Betaproteobacteria</taxon>
        <taxon>Rhodocyclales</taxon>
        <taxon>Azonexaceae</taxon>
        <taxon>Dechloromonas</taxon>
    </lineage>
</organism>
<dbReference type="EMBL" id="JADJMS010000013">
    <property type="protein sequence ID" value="MBK7414788.1"/>
    <property type="molecule type" value="Genomic_DNA"/>
</dbReference>
<reference evidence="1 2" key="1">
    <citation type="submission" date="2020-10" db="EMBL/GenBank/DDBJ databases">
        <title>Connecting structure to function with the recovery of over 1000 high-quality activated sludge metagenome-assembled genomes encoding full-length rRNA genes using long-read sequencing.</title>
        <authorList>
            <person name="Singleton C.M."/>
            <person name="Petriglieri F."/>
            <person name="Kristensen J.M."/>
            <person name="Kirkegaard R.H."/>
            <person name="Michaelsen T.Y."/>
            <person name="Andersen M.H."/>
            <person name="Karst S.M."/>
            <person name="Dueholm M.S."/>
            <person name="Nielsen P.H."/>
            <person name="Albertsen M."/>
        </authorList>
    </citation>
    <scope>NUCLEOTIDE SEQUENCE [LARGE SCALE GENOMIC DNA]</scope>
    <source>
        <strain evidence="1">EsbW_18-Q3-R4-48_BATAC.463</strain>
    </source>
</reference>
<evidence type="ECO:0000313" key="1">
    <source>
        <dbReference type="EMBL" id="MBK7414788.1"/>
    </source>
</evidence>
<comment type="caution">
    <text evidence="1">The sequence shown here is derived from an EMBL/GenBank/DDBJ whole genome shotgun (WGS) entry which is preliminary data.</text>
</comment>
<dbReference type="InterPro" id="IPR025293">
    <property type="entry name" value="YfiR/HmsC-like"/>
</dbReference>
<protein>
    <submittedName>
        <fullName evidence="1">YfiR family protein</fullName>
    </submittedName>
</protein>
<evidence type="ECO:0000313" key="2">
    <source>
        <dbReference type="Proteomes" id="UP000739411"/>
    </source>
</evidence>
<dbReference type="AlphaFoldDB" id="A0A935JVW5"/>
<gene>
    <name evidence="1" type="ORF">IPJ38_06405</name>
</gene>
<dbReference type="Proteomes" id="UP000739411">
    <property type="component" value="Unassembled WGS sequence"/>
</dbReference>
<dbReference type="Pfam" id="PF13689">
    <property type="entry name" value="DUF4154"/>
    <property type="match status" value="1"/>
</dbReference>
<name>A0A935JVW5_9RHOO</name>
<accession>A0A935JVW5</accession>
<sequence length="181" mass="20288">MTGHRFFFLLRRFAVLVLLALPGVLGHAQVNSEPQLKAAFLVNFLKYIEWPAYSVSTVTICLFGRDTLGSYLSSYEGRTISGRELRIRRINGPDQVAECQLLFIPETEDARFGAVLRWVENQPVLTVSDADVFTRQGGAIALVRSDGRLQFDINVDVLNRAGLKPHSQMMRLAHQVIGTLK</sequence>